<accession>A0AAX0YTB6</accession>
<reference evidence="1 2" key="1">
    <citation type="submission" date="2018-01" db="EMBL/GenBank/DDBJ databases">
        <title>Whole genome sequencing of Histamine producing bacteria.</title>
        <authorList>
            <person name="Butler K."/>
        </authorList>
    </citation>
    <scope>NUCLEOTIDE SEQUENCE [LARGE SCALE GENOMIC DNA]</scope>
    <source>
        <strain evidence="1 2">A1-4</strain>
    </source>
</reference>
<dbReference type="RefSeq" id="WP_045043456.1">
    <property type="nucleotide sequence ID" value="NZ_JZTB01000022.1"/>
</dbReference>
<dbReference type="InterPro" id="IPR011010">
    <property type="entry name" value="DNA_brk_join_enz"/>
</dbReference>
<gene>
    <name evidence="1" type="ORF">C0W53_12410</name>
</gene>
<evidence type="ECO:0000313" key="1">
    <source>
        <dbReference type="EMBL" id="PSX44875.1"/>
    </source>
</evidence>
<name>A0AAX0YTB6_9GAMM</name>
<protein>
    <recommendedName>
        <fullName evidence="3">Integrase</fullName>
    </recommendedName>
</protein>
<dbReference type="GO" id="GO:0003677">
    <property type="term" value="F:DNA binding"/>
    <property type="evidence" value="ECO:0007669"/>
    <property type="project" value="InterPro"/>
</dbReference>
<dbReference type="SUPFAM" id="SSF56349">
    <property type="entry name" value="DNA breaking-rejoining enzymes"/>
    <property type="match status" value="1"/>
</dbReference>
<proteinExistence type="predicted"/>
<sequence length="674" mass="76354">MGLINLFNDHLLSGEDWSYESTDVSQWFFPWLLSDFNDTTWIIDTKKKNKQSSINFDVFIPSTGESLASPKYERIVNTIKKSLALSRTGHLSTIDNKASYLTRAKSMVSNATSLKTLALFLIKTHGSDAVATYGFSILNRQDLLQYHIDIAVGRADKASGLTDLILNKISALDETDVLALLDINDTDMSIGCILESIGIHTTYMSDVTREQIKNTLIEQYPDLVIANARKRKNTEFANCCPPKNISDSGIGKTTFESLTIAPHILKRFSFYIPELENYSCPIIEVTSTFTDAYIRPKQRTPNIPTDIALYYLNEAIKLITLYGKDIVATKSHCDQELMRLHEESPKLRRDQLLKPEINRITIPINRFTKDYKVTRYNKLETSARAKEKRSNVTVIFAYEMLCAATYILIHTFCVKRVSEIMELRSNSLKHGIWNGYEILFGIRKAAVTDGSKIITGRPVPSVVVEAFGCLVEANEHYFDHDDDPYLFLRSATTDGLGKKPANNAMSQDSMKHTLLDFADFIQLPLTRENGLQSRYYLSRTHVLRRFGAKAFYSLSDLNDFPALTWLMGHRSTEETWHYLLEEVGNEEMTEEQASAVIDALCKPNINTTQVAEQINNALEVVDATPDMARIYIHEQIALGAEFYTYKQNGEEILHMQSAPKTTSNVRHMGGNNDE</sequence>
<dbReference type="Proteomes" id="UP000240728">
    <property type="component" value="Unassembled WGS sequence"/>
</dbReference>
<evidence type="ECO:0000313" key="2">
    <source>
        <dbReference type="Proteomes" id="UP000240728"/>
    </source>
</evidence>
<organism evidence="1 2">
    <name type="scientific">Photobacterium kishitanii</name>
    <dbReference type="NCBI Taxonomy" id="318456"/>
    <lineage>
        <taxon>Bacteria</taxon>
        <taxon>Pseudomonadati</taxon>
        <taxon>Pseudomonadota</taxon>
        <taxon>Gammaproteobacteria</taxon>
        <taxon>Vibrionales</taxon>
        <taxon>Vibrionaceae</taxon>
        <taxon>Photobacterium</taxon>
    </lineage>
</organism>
<comment type="caution">
    <text evidence="1">The sequence shown here is derived from an EMBL/GenBank/DDBJ whole genome shotgun (WGS) entry which is preliminary data.</text>
</comment>
<keyword evidence="2" id="KW-1185">Reference proteome</keyword>
<evidence type="ECO:0008006" key="3">
    <source>
        <dbReference type="Google" id="ProtNLM"/>
    </source>
</evidence>
<dbReference type="EMBL" id="PYOZ01000006">
    <property type="protein sequence ID" value="PSX44875.1"/>
    <property type="molecule type" value="Genomic_DNA"/>
</dbReference>
<dbReference type="AlphaFoldDB" id="A0AAX0YTB6"/>